<dbReference type="InterPro" id="IPR013249">
    <property type="entry name" value="RNA_pol_sigma70_r4_t2"/>
</dbReference>
<evidence type="ECO:0000259" key="6">
    <source>
        <dbReference type="Pfam" id="PF04542"/>
    </source>
</evidence>
<feature type="domain" description="RNA polymerase sigma factor 70 region 4 type 2" evidence="7">
    <location>
        <begin position="118"/>
        <end position="169"/>
    </location>
</feature>
<dbReference type="Gene3D" id="1.10.10.10">
    <property type="entry name" value="Winged helix-like DNA-binding domain superfamily/Winged helix DNA-binding domain"/>
    <property type="match status" value="1"/>
</dbReference>
<evidence type="ECO:0000256" key="5">
    <source>
        <dbReference type="ARBA" id="ARBA00023163"/>
    </source>
</evidence>
<dbReference type="InterPro" id="IPR014284">
    <property type="entry name" value="RNA_pol_sigma-70_dom"/>
</dbReference>
<name>A0ABT1YGF0_9BACL</name>
<evidence type="ECO:0000313" key="8">
    <source>
        <dbReference type="EMBL" id="MCR8632266.1"/>
    </source>
</evidence>
<keyword evidence="9" id="KW-1185">Reference proteome</keyword>
<organism evidence="8 9">
    <name type="scientific">Paenibacillus radicis</name>
    <name type="common">ex Xue et al. 2023</name>
    <dbReference type="NCBI Taxonomy" id="2972489"/>
    <lineage>
        <taxon>Bacteria</taxon>
        <taxon>Bacillati</taxon>
        <taxon>Bacillota</taxon>
        <taxon>Bacilli</taxon>
        <taxon>Bacillales</taxon>
        <taxon>Paenibacillaceae</taxon>
        <taxon>Paenibacillus</taxon>
    </lineage>
</organism>
<dbReference type="CDD" id="cd06171">
    <property type="entry name" value="Sigma70_r4"/>
    <property type="match status" value="1"/>
</dbReference>
<dbReference type="InterPro" id="IPR013325">
    <property type="entry name" value="RNA_pol_sigma_r2"/>
</dbReference>
<sequence>MQEDQEIIDHILNGDKQAFALIINKYKGRVFSLLLKMLGPSPDIQDIAQEIFIKAYNHLQEYKPEHSFSAWLYRITANRSVDELRKRKRTPSLINLDFEIAHSDTPETNYLEKERKASLQKLIEELDPDQRVVFMLRHQQLLSYEEIGEHLSLPVSTVQMRLHRARLKLRKSMNASKERGDFLYEMYGN</sequence>
<evidence type="ECO:0000313" key="9">
    <source>
        <dbReference type="Proteomes" id="UP001300012"/>
    </source>
</evidence>
<keyword evidence="5" id="KW-0804">Transcription</keyword>
<protein>
    <submittedName>
        <fullName evidence="8">Sigma-70 family RNA polymerase sigma factor</fullName>
    </submittedName>
</protein>
<gene>
    <name evidence="8" type="ORF">NV381_13740</name>
</gene>
<dbReference type="Pfam" id="PF04542">
    <property type="entry name" value="Sigma70_r2"/>
    <property type="match status" value="1"/>
</dbReference>
<reference evidence="8 9" key="1">
    <citation type="submission" date="2022-08" db="EMBL/GenBank/DDBJ databases">
        <title>Paenibacillus endoradicis sp. nov., Paenibacillus radicibacter sp. nov and Paenibacillus pararadicis sp. nov., three cold-adapted plant growth-promoting bacteria isolated from root of Larix gmelinii in Great Khingan.</title>
        <authorList>
            <person name="Xue H."/>
        </authorList>
    </citation>
    <scope>NUCLEOTIDE SEQUENCE [LARGE SCALE GENOMIC DNA]</scope>
    <source>
        <strain evidence="8 9">N5-1-1-5</strain>
    </source>
</reference>
<comment type="caution">
    <text evidence="8">The sequence shown here is derived from an EMBL/GenBank/DDBJ whole genome shotgun (WGS) entry which is preliminary data.</text>
</comment>
<dbReference type="EMBL" id="JANQBD010000009">
    <property type="protein sequence ID" value="MCR8632266.1"/>
    <property type="molecule type" value="Genomic_DNA"/>
</dbReference>
<dbReference type="Proteomes" id="UP001300012">
    <property type="component" value="Unassembled WGS sequence"/>
</dbReference>
<evidence type="ECO:0000256" key="3">
    <source>
        <dbReference type="ARBA" id="ARBA00023082"/>
    </source>
</evidence>
<dbReference type="RefSeq" id="WP_258213864.1">
    <property type="nucleotide sequence ID" value="NZ_JANQBD010000009.1"/>
</dbReference>
<keyword evidence="3" id="KW-0731">Sigma factor</keyword>
<accession>A0ABT1YGF0</accession>
<comment type="similarity">
    <text evidence="1">Belongs to the sigma-70 factor family. ECF subfamily.</text>
</comment>
<dbReference type="InterPro" id="IPR039425">
    <property type="entry name" value="RNA_pol_sigma-70-like"/>
</dbReference>
<dbReference type="InterPro" id="IPR013324">
    <property type="entry name" value="RNA_pol_sigma_r3/r4-like"/>
</dbReference>
<dbReference type="InterPro" id="IPR007627">
    <property type="entry name" value="RNA_pol_sigma70_r2"/>
</dbReference>
<keyword evidence="4" id="KW-0238">DNA-binding</keyword>
<evidence type="ECO:0000256" key="1">
    <source>
        <dbReference type="ARBA" id="ARBA00010641"/>
    </source>
</evidence>
<evidence type="ECO:0000256" key="4">
    <source>
        <dbReference type="ARBA" id="ARBA00023125"/>
    </source>
</evidence>
<evidence type="ECO:0000259" key="7">
    <source>
        <dbReference type="Pfam" id="PF08281"/>
    </source>
</evidence>
<dbReference type="Gene3D" id="1.10.1740.10">
    <property type="match status" value="1"/>
</dbReference>
<dbReference type="Pfam" id="PF08281">
    <property type="entry name" value="Sigma70_r4_2"/>
    <property type="match status" value="1"/>
</dbReference>
<feature type="domain" description="RNA polymerase sigma-70 region 2" evidence="6">
    <location>
        <begin position="23"/>
        <end position="90"/>
    </location>
</feature>
<proteinExistence type="inferred from homology"/>
<dbReference type="PANTHER" id="PTHR43133:SF8">
    <property type="entry name" value="RNA POLYMERASE SIGMA FACTOR HI_1459-RELATED"/>
    <property type="match status" value="1"/>
</dbReference>
<dbReference type="NCBIfam" id="TIGR02937">
    <property type="entry name" value="sigma70-ECF"/>
    <property type="match status" value="1"/>
</dbReference>
<dbReference type="PANTHER" id="PTHR43133">
    <property type="entry name" value="RNA POLYMERASE ECF-TYPE SIGMA FACTO"/>
    <property type="match status" value="1"/>
</dbReference>
<dbReference type="InterPro" id="IPR036388">
    <property type="entry name" value="WH-like_DNA-bd_sf"/>
</dbReference>
<keyword evidence="2" id="KW-0805">Transcription regulation</keyword>
<evidence type="ECO:0000256" key="2">
    <source>
        <dbReference type="ARBA" id="ARBA00023015"/>
    </source>
</evidence>
<dbReference type="SUPFAM" id="SSF88659">
    <property type="entry name" value="Sigma3 and sigma4 domains of RNA polymerase sigma factors"/>
    <property type="match status" value="1"/>
</dbReference>
<dbReference type="SUPFAM" id="SSF88946">
    <property type="entry name" value="Sigma2 domain of RNA polymerase sigma factors"/>
    <property type="match status" value="1"/>
</dbReference>